<feature type="compositionally biased region" description="Low complexity" evidence="1">
    <location>
        <begin position="399"/>
        <end position="410"/>
    </location>
</feature>
<dbReference type="GeneID" id="129922708"/>
<feature type="region of interest" description="Disordered" evidence="1">
    <location>
        <begin position="361"/>
        <end position="381"/>
    </location>
</feature>
<sequence>MDQTAMSSTLLYPSFMYSSTRPTSHNFPSTKDKSTSLTITSMSTGINNITVILNVQEQSSLVSLGTSPIMFGSVDTITASLESLHQSLNINQRSNLNGTYLYATTPALVTLGTLGSRTDQMDIDSTLDIILPLASIGEDYFLFPTDIDPASTETIIQCQAVFDWTYVIIPIVEPISFLLPSTGDIHQQSLNNRHFYRIYGNASFYVYQISTRLSGGHLDTCMTSLLPSSLWRDEYDIAKVPDAYAVNIYIIAEATLPLDLVTNDTSLEWTCQSIPGSNYSGCSTRLPSEVTYLHLQLKDKKVMFGAYLLGQGDTSVFCHSVGVSDIAISSNDLNFPHEIYLQRLRNRHKDSCDNTLTTEQTVTSTEVTNQDTSHHNSSISQDVTTIVPESFTEVTADPTSSSSSSSVTTSPAKNTLATSTPDIHEKTEAIVSFLKEDYQGLSSYKRARISVPDTRISSQVIGATGIAFLTCALVLLSYSDIISLIRFIILLIKKEK</sequence>
<feature type="compositionally biased region" description="Low complexity" evidence="1">
    <location>
        <begin position="361"/>
        <end position="370"/>
    </location>
</feature>
<dbReference type="RefSeq" id="XP_055865617.1">
    <property type="nucleotide sequence ID" value="XM_056009642.1"/>
</dbReference>
<reference evidence="4" key="1">
    <citation type="submission" date="2025-08" db="UniProtKB">
        <authorList>
            <consortium name="RefSeq"/>
        </authorList>
    </citation>
    <scope>IDENTIFICATION</scope>
</reference>
<keyword evidence="2" id="KW-1133">Transmembrane helix</keyword>
<keyword evidence="2" id="KW-0472">Membrane</keyword>
<name>A0A9W2YS91_BIOGL</name>
<organism evidence="3 4">
    <name type="scientific">Biomphalaria glabrata</name>
    <name type="common">Bloodfluke planorb</name>
    <name type="synonym">Freshwater snail</name>
    <dbReference type="NCBI Taxonomy" id="6526"/>
    <lineage>
        <taxon>Eukaryota</taxon>
        <taxon>Metazoa</taxon>
        <taxon>Spiralia</taxon>
        <taxon>Lophotrochozoa</taxon>
        <taxon>Mollusca</taxon>
        <taxon>Gastropoda</taxon>
        <taxon>Heterobranchia</taxon>
        <taxon>Euthyneura</taxon>
        <taxon>Panpulmonata</taxon>
        <taxon>Hygrophila</taxon>
        <taxon>Lymnaeoidea</taxon>
        <taxon>Planorbidae</taxon>
        <taxon>Biomphalaria</taxon>
    </lineage>
</organism>
<gene>
    <name evidence="4" type="primary">LOC129922708</name>
</gene>
<feature type="compositionally biased region" description="Polar residues" evidence="1">
    <location>
        <begin position="411"/>
        <end position="421"/>
    </location>
</feature>
<feature type="transmembrane region" description="Helical" evidence="2">
    <location>
        <begin position="466"/>
        <end position="492"/>
    </location>
</feature>
<protein>
    <submittedName>
        <fullName evidence="4">Uncharacterized protein LOC129922708</fullName>
    </submittedName>
</protein>
<evidence type="ECO:0000313" key="3">
    <source>
        <dbReference type="Proteomes" id="UP001165740"/>
    </source>
</evidence>
<evidence type="ECO:0000256" key="1">
    <source>
        <dbReference type="SAM" id="MobiDB-lite"/>
    </source>
</evidence>
<accession>A0A9W2YS91</accession>
<evidence type="ECO:0000256" key="2">
    <source>
        <dbReference type="SAM" id="Phobius"/>
    </source>
</evidence>
<keyword evidence="3" id="KW-1185">Reference proteome</keyword>
<proteinExistence type="predicted"/>
<keyword evidence="2" id="KW-0812">Transmembrane</keyword>
<dbReference type="Proteomes" id="UP001165740">
    <property type="component" value="Chromosome 14"/>
</dbReference>
<dbReference type="AlphaFoldDB" id="A0A9W2YS91"/>
<evidence type="ECO:0000313" key="4">
    <source>
        <dbReference type="RefSeq" id="XP_055865617.1"/>
    </source>
</evidence>
<dbReference type="OrthoDB" id="418245at2759"/>
<feature type="region of interest" description="Disordered" evidence="1">
    <location>
        <begin position="394"/>
        <end position="421"/>
    </location>
</feature>